<sequence length="468" mass="51547">MTNSSNKYILMVITAALLSACSVTKKYERPTTLKTDQLYRDQASADTTTIADMPWQSVFKDEKLNALIQKGLDQNLNLKNAIENIVQARASLRQSKLAYYPTLQLDASATHTKQSEAGLNFPPGININTLTTTYKLGLSTSWEADIWGKLSSSKRAALASYLATDAAKQAVQTQLISDIANNYFLLLAYDKQLKITEETLESRIKNVETIKALKEGAIVTGAAVVQSEANQHAAEVLIPDLKQSIRETENAINILLGQGPGPIDRGELGTQTIPENIAVGVPSQLLQNRPDVRQAEFNFRVAFESTNLAKTYFYPSLTLTASGGFSNLELKDFFTNSIFYSIIGGLTQPIFNQGKNKVRLTTAQSQQLQAYNNFQLSLLTAGQEVSNALYAYQMAVEKQDSREKQIEALVKAVDFTEQLLEYSSATNYTDVLTSQQNLLAAQLSGINDNLQKLQALVNLYRALGGGWK</sequence>
<comment type="similarity">
    <text evidence="1 2">Belongs to the outer membrane factor (OMF) (TC 1.B.17) family.</text>
</comment>
<dbReference type="Pfam" id="PF02321">
    <property type="entry name" value="OEP"/>
    <property type="match status" value="2"/>
</dbReference>
<proteinExistence type="inferred from homology"/>
<protein>
    <submittedName>
        <fullName evidence="3">TolC family protein</fullName>
    </submittedName>
</protein>
<evidence type="ECO:0000313" key="4">
    <source>
        <dbReference type="Proteomes" id="UP001500748"/>
    </source>
</evidence>
<evidence type="ECO:0000313" key="3">
    <source>
        <dbReference type="EMBL" id="GAA3783753.1"/>
    </source>
</evidence>
<keyword evidence="2" id="KW-0564">Palmitate</keyword>
<comment type="caution">
    <text evidence="3">The sequence shown here is derived from an EMBL/GenBank/DDBJ whole genome shotgun (WGS) entry which is preliminary data.</text>
</comment>
<dbReference type="PROSITE" id="PS51257">
    <property type="entry name" value="PROKAR_LIPOPROTEIN"/>
    <property type="match status" value="1"/>
</dbReference>
<comment type="subcellular location">
    <subcellularLocation>
        <location evidence="2">Cell membrane</location>
        <topology evidence="2">Lipid-anchor</topology>
    </subcellularLocation>
</comment>
<keyword evidence="2" id="KW-0472">Membrane</keyword>
<name>A0ABP7H3N6_9FLAO</name>
<accession>A0ABP7H3N6</accession>
<dbReference type="Gene3D" id="1.20.1600.10">
    <property type="entry name" value="Outer membrane efflux proteins (OEP)"/>
    <property type="match status" value="1"/>
</dbReference>
<dbReference type="PANTHER" id="PTHR30203:SF33">
    <property type="entry name" value="BLR4455 PROTEIN"/>
    <property type="match status" value="1"/>
</dbReference>
<keyword evidence="2" id="KW-0449">Lipoprotein</keyword>
<dbReference type="InterPro" id="IPR010131">
    <property type="entry name" value="MdtP/NodT-like"/>
</dbReference>
<dbReference type="EMBL" id="BAABDU010000011">
    <property type="protein sequence ID" value="GAA3783753.1"/>
    <property type="molecule type" value="Genomic_DNA"/>
</dbReference>
<reference evidence="4" key="1">
    <citation type="journal article" date="2019" name="Int. J. Syst. Evol. Microbiol.">
        <title>The Global Catalogue of Microorganisms (GCM) 10K type strain sequencing project: providing services to taxonomists for standard genome sequencing and annotation.</title>
        <authorList>
            <consortium name="The Broad Institute Genomics Platform"/>
            <consortium name="The Broad Institute Genome Sequencing Center for Infectious Disease"/>
            <person name="Wu L."/>
            <person name="Ma J."/>
        </authorList>
    </citation>
    <scope>NUCLEOTIDE SEQUENCE [LARGE SCALE GENOMIC DNA]</scope>
    <source>
        <strain evidence="4">JCM 17337</strain>
    </source>
</reference>
<dbReference type="RefSeq" id="WP_345147204.1">
    <property type="nucleotide sequence ID" value="NZ_BAABDU010000011.1"/>
</dbReference>
<gene>
    <name evidence="3" type="ORF">GCM10022423_45880</name>
</gene>
<keyword evidence="2" id="KW-1134">Transmembrane beta strand</keyword>
<organism evidence="3 4">
    <name type="scientific">Flavobacterium ginsengiterrae</name>
    <dbReference type="NCBI Taxonomy" id="871695"/>
    <lineage>
        <taxon>Bacteria</taxon>
        <taxon>Pseudomonadati</taxon>
        <taxon>Bacteroidota</taxon>
        <taxon>Flavobacteriia</taxon>
        <taxon>Flavobacteriales</taxon>
        <taxon>Flavobacteriaceae</taxon>
        <taxon>Flavobacterium</taxon>
    </lineage>
</organism>
<dbReference type="PANTHER" id="PTHR30203">
    <property type="entry name" value="OUTER MEMBRANE CATION EFFLUX PROTEIN"/>
    <property type="match status" value="1"/>
</dbReference>
<dbReference type="SUPFAM" id="SSF56954">
    <property type="entry name" value="Outer membrane efflux proteins (OEP)"/>
    <property type="match status" value="1"/>
</dbReference>
<dbReference type="InterPro" id="IPR003423">
    <property type="entry name" value="OMP_efflux"/>
</dbReference>
<keyword evidence="4" id="KW-1185">Reference proteome</keyword>
<dbReference type="Gene3D" id="2.20.200.10">
    <property type="entry name" value="Outer membrane efflux proteins (OEP)"/>
    <property type="match status" value="1"/>
</dbReference>
<evidence type="ECO:0000256" key="1">
    <source>
        <dbReference type="ARBA" id="ARBA00007613"/>
    </source>
</evidence>
<evidence type="ECO:0000256" key="2">
    <source>
        <dbReference type="RuleBase" id="RU362097"/>
    </source>
</evidence>
<keyword evidence="2" id="KW-0812">Transmembrane</keyword>
<dbReference type="Proteomes" id="UP001500748">
    <property type="component" value="Unassembled WGS sequence"/>
</dbReference>
<dbReference type="NCBIfam" id="TIGR01845">
    <property type="entry name" value="outer_NodT"/>
    <property type="match status" value="1"/>
</dbReference>